<dbReference type="InterPro" id="IPR017871">
    <property type="entry name" value="ABC_transporter-like_CS"/>
</dbReference>
<proteinExistence type="inferred from homology"/>
<evidence type="ECO:0000256" key="4">
    <source>
        <dbReference type="ARBA" id="ARBA00022840"/>
    </source>
</evidence>
<dbReference type="GO" id="GO:0016887">
    <property type="term" value="F:ATP hydrolysis activity"/>
    <property type="evidence" value="ECO:0007669"/>
    <property type="project" value="InterPro"/>
</dbReference>
<dbReference type="AlphaFoldDB" id="A0A370AYV9"/>
<dbReference type="InterPro" id="IPR050319">
    <property type="entry name" value="ABC_transp_ATP-bind"/>
</dbReference>
<dbReference type="PROSITE" id="PS00211">
    <property type="entry name" value="ABC_TRANSPORTER_1"/>
    <property type="match status" value="1"/>
</dbReference>
<evidence type="ECO:0000256" key="2">
    <source>
        <dbReference type="ARBA" id="ARBA00022448"/>
    </source>
</evidence>
<evidence type="ECO:0000256" key="3">
    <source>
        <dbReference type="ARBA" id="ARBA00022741"/>
    </source>
</evidence>
<evidence type="ECO:0000313" key="7">
    <source>
        <dbReference type="Proteomes" id="UP000253741"/>
    </source>
</evidence>
<dbReference type="CDD" id="cd03257">
    <property type="entry name" value="ABC_NikE_OppD_transporters"/>
    <property type="match status" value="1"/>
</dbReference>
<dbReference type="Pfam" id="PF08352">
    <property type="entry name" value="oligo_HPY"/>
    <property type="match status" value="1"/>
</dbReference>
<dbReference type="GO" id="GO:0055085">
    <property type="term" value="P:transmembrane transport"/>
    <property type="evidence" value="ECO:0007669"/>
    <property type="project" value="UniProtKB-ARBA"/>
</dbReference>
<dbReference type="Gene3D" id="3.40.50.300">
    <property type="entry name" value="P-loop containing nucleotide triphosphate hydrolases"/>
    <property type="match status" value="1"/>
</dbReference>
<dbReference type="GO" id="GO:0005524">
    <property type="term" value="F:ATP binding"/>
    <property type="evidence" value="ECO:0007669"/>
    <property type="project" value="UniProtKB-KW"/>
</dbReference>
<protein>
    <submittedName>
        <fullName evidence="6">ABC transporter ATP-binding protein</fullName>
    </submittedName>
</protein>
<dbReference type="Proteomes" id="UP000253741">
    <property type="component" value="Unassembled WGS sequence"/>
</dbReference>
<keyword evidence="4 6" id="KW-0067">ATP-binding</keyword>
<evidence type="ECO:0000313" key="6">
    <source>
        <dbReference type="EMBL" id="RDG34778.1"/>
    </source>
</evidence>
<dbReference type="SMART" id="SM00382">
    <property type="entry name" value="AAA"/>
    <property type="match status" value="1"/>
</dbReference>
<comment type="caution">
    <text evidence="6">The sequence shown here is derived from an EMBL/GenBank/DDBJ whole genome shotgun (WGS) entry which is preliminary data.</text>
</comment>
<feature type="domain" description="ABC transporter" evidence="5">
    <location>
        <begin position="7"/>
        <end position="270"/>
    </location>
</feature>
<dbReference type="OrthoDB" id="8481147at2"/>
<dbReference type="Pfam" id="PF00005">
    <property type="entry name" value="ABC_tran"/>
    <property type="match status" value="1"/>
</dbReference>
<dbReference type="InterPro" id="IPR003593">
    <property type="entry name" value="AAA+_ATPase"/>
</dbReference>
<dbReference type="GO" id="GO:0015833">
    <property type="term" value="P:peptide transport"/>
    <property type="evidence" value="ECO:0007669"/>
    <property type="project" value="InterPro"/>
</dbReference>
<reference evidence="6 7" key="1">
    <citation type="submission" date="2018-07" db="EMBL/GenBank/DDBJ databases">
        <title>Streptomyces species from bats.</title>
        <authorList>
            <person name="Dunlap C."/>
        </authorList>
    </citation>
    <scope>NUCLEOTIDE SEQUENCE [LARGE SCALE GENOMIC DNA]</scope>
    <source>
        <strain evidence="6 7">AC230</strain>
    </source>
</reference>
<dbReference type="SUPFAM" id="SSF52540">
    <property type="entry name" value="P-loop containing nucleoside triphosphate hydrolases"/>
    <property type="match status" value="1"/>
</dbReference>
<dbReference type="PROSITE" id="PS50893">
    <property type="entry name" value="ABC_TRANSPORTER_2"/>
    <property type="match status" value="1"/>
</dbReference>
<gene>
    <name evidence="6" type="ORF">DVH02_28815</name>
</gene>
<dbReference type="PANTHER" id="PTHR43776:SF7">
    <property type="entry name" value="D,D-DIPEPTIDE TRANSPORT ATP-BINDING PROTEIN DDPF-RELATED"/>
    <property type="match status" value="1"/>
</dbReference>
<keyword evidence="2" id="KW-0813">Transport</keyword>
<dbReference type="PANTHER" id="PTHR43776">
    <property type="entry name" value="TRANSPORT ATP-BINDING PROTEIN"/>
    <property type="match status" value="1"/>
</dbReference>
<dbReference type="RefSeq" id="WP_114626789.1">
    <property type="nucleotide sequence ID" value="NZ_QQNA01000281.1"/>
</dbReference>
<comment type="similarity">
    <text evidence="1">Belongs to the ABC transporter superfamily.</text>
</comment>
<accession>A0A370AYV9</accession>
<dbReference type="InterPro" id="IPR027417">
    <property type="entry name" value="P-loop_NTPase"/>
</dbReference>
<sequence length="284" mass="29992">MNATAVLTAEDAGFAYRGAPAVLHGVSLDITAGRSVGLVGESGAGKTTLLRLLLGLTRPTSGRILFEGAELRPRDRELTRRFRRSVQSVFQDPYSSLDPRQRVGRIVSEPLCSLGLTAEAGAEGDGSGARGGRALGIRARGARRDDPRVGAALEAVGLPADAALRYPHEFSGGQRQRVAIARATVCDPRVLLADEPVSALDVTTRVRIVDLLLELKESRGLTIAMVSHDLSVVAALCEWTAVLEYGRVVEQGDTASVLGSPSHPYTRRLIASVPRLPAADGTAG</sequence>
<keyword evidence="3" id="KW-0547">Nucleotide-binding</keyword>
<evidence type="ECO:0000256" key="1">
    <source>
        <dbReference type="ARBA" id="ARBA00005417"/>
    </source>
</evidence>
<evidence type="ECO:0000259" key="5">
    <source>
        <dbReference type="PROSITE" id="PS50893"/>
    </source>
</evidence>
<keyword evidence="7" id="KW-1185">Reference proteome</keyword>
<organism evidence="6 7">
    <name type="scientific">Streptomyces corynorhini</name>
    <dbReference type="NCBI Taxonomy" id="2282652"/>
    <lineage>
        <taxon>Bacteria</taxon>
        <taxon>Bacillati</taxon>
        <taxon>Actinomycetota</taxon>
        <taxon>Actinomycetes</taxon>
        <taxon>Kitasatosporales</taxon>
        <taxon>Streptomycetaceae</taxon>
        <taxon>Streptomyces</taxon>
    </lineage>
</organism>
<dbReference type="InterPro" id="IPR003439">
    <property type="entry name" value="ABC_transporter-like_ATP-bd"/>
</dbReference>
<dbReference type="InterPro" id="IPR013563">
    <property type="entry name" value="Oligopep_ABC_C"/>
</dbReference>
<dbReference type="EMBL" id="QQNA01000281">
    <property type="protein sequence ID" value="RDG34778.1"/>
    <property type="molecule type" value="Genomic_DNA"/>
</dbReference>
<name>A0A370AYV9_9ACTN</name>